<dbReference type="InterPro" id="IPR035901">
    <property type="entry name" value="GIY-YIG_endonuc_sf"/>
</dbReference>
<dbReference type="GO" id="GO:0009380">
    <property type="term" value="C:excinuclease repair complex"/>
    <property type="evidence" value="ECO:0007669"/>
    <property type="project" value="TreeGrafter"/>
</dbReference>
<accession>A0A0G1L2K9</accession>
<dbReference type="Gene3D" id="3.40.1440.10">
    <property type="entry name" value="GIY-YIG endonuclease"/>
    <property type="match status" value="1"/>
</dbReference>
<dbReference type="SMART" id="SM00465">
    <property type="entry name" value="GIYc"/>
    <property type="match status" value="1"/>
</dbReference>
<dbReference type="GO" id="GO:0009381">
    <property type="term" value="F:excinuclease ABC activity"/>
    <property type="evidence" value="ECO:0007669"/>
    <property type="project" value="InterPro"/>
</dbReference>
<organism evidence="4 5">
    <name type="scientific">Candidatus Yanofskybacteria bacterium GW2011_GWB1_45_11</name>
    <dbReference type="NCBI Taxonomy" id="1619026"/>
    <lineage>
        <taxon>Bacteria</taxon>
        <taxon>Candidatus Yanofskyibacteriota</taxon>
    </lineage>
</organism>
<dbReference type="Gene3D" id="3.30.420.340">
    <property type="entry name" value="UvrC, RNAse H endonuclease domain"/>
    <property type="match status" value="1"/>
</dbReference>
<dbReference type="Pfam" id="PF08459">
    <property type="entry name" value="UvrC_RNaseH_dom"/>
    <property type="match status" value="1"/>
</dbReference>
<dbReference type="InterPro" id="IPR001162">
    <property type="entry name" value="UvrC_RNase_H_dom"/>
</dbReference>
<evidence type="ECO:0000259" key="2">
    <source>
        <dbReference type="PROSITE" id="PS50164"/>
    </source>
</evidence>
<dbReference type="PROSITE" id="PS50165">
    <property type="entry name" value="UVRC"/>
    <property type="match status" value="1"/>
</dbReference>
<comment type="caution">
    <text evidence="4">The sequence shown here is derived from an EMBL/GenBank/DDBJ whole genome shotgun (WGS) entry which is preliminary data.</text>
</comment>
<protein>
    <submittedName>
        <fullName evidence="4">Excinuclease ABC subunit C</fullName>
    </submittedName>
</protein>
<dbReference type="SUPFAM" id="SSF46600">
    <property type="entry name" value="C-terminal UvrC-binding domain of UvrB"/>
    <property type="match status" value="1"/>
</dbReference>
<evidence type="ECO:0000313" key="4">
    <source>
        <dbReference type="EMBL" id="KKT89955.1"/>
    </source>
</evidence>
<dbReference type="InterPro" id="IPR000305">
    <property type="entry name" value="GIY-YIG_endonuc"/>
</dbReference>
<dbReference type="GO" id="GO:0006289">
    <property type="term" value="P:nucleotide-excision repair"/>
    <property type="evidence" value="ECO:0007669"/>
    <property type="project" value="InterPro"/>
</dbReference>
<dbReference type="PROSITE" id="PS50164">
    <property type="entry name" value="GIY_YIG"/>
    <property type="match status" value="1"/>
</dbReference>
<evidence type="ECO:0000259" key="3">
    <source>
        <dbReference type="PROSITE" id="PS50165"/>
    </source>
</evidence>
<name>A0A0G1L2K9_9BACT</name>
<feature type="domain" description="UVR" evidence="1">
    <location>
        <begin position="191"/>
        <end position="226"/>
    </location>
</feature>
<dbReference type="InterPro" id="IPR001943">
    <property type="entry name" value="UVR_dom"/>
</dbReference>
<evidence type="ECO:0000313" key="5">
    <source>
        <dbReference type="Proteomes" id="UP000034368"/>
    </source>
</evidence>
<dbReference type="PANTHER" id="PTHR30562">
    <property type="entry name" value="UVRC/OXIDOREDUCTASE"/>
    <property type="match status" value="1"/>
</dbReference>
<dbReference type="InterPro" id="IPR047296">
    <property type="entry name" value="GIY-YIG_UvrC_Cho"/>
</dbReference>
<evidence type="ECO:0000259" key="1">
    <source>
        <dbReference type="PROSITE" id="PS50151"/>
    </source>
</evidence>
<proteinExistence type="predicted"/>
<sequence length="417" mass="48172">MPREAGIYIWFKGAKKLYVGKAGNLRARLKSYIAPDDARIKIMVEKASGLVRVPAGNEIEALILESQYIKKYHPEFNVLMRDDKQYSYAAFTQEEFPRIFITHQPHSKFKNFEIESVGPFTEGYTLKQTLKFLRRTFPYCTCRQKHNNFCLNYHLDRCPGFCCLKHPEKTDRRLYMKNINAIKDMLTGKKDTLIKKMKKEMVAAGKAHDFQKAIRTREQIDSLEKIFSNAKVLQGLNERYERQSPGIEKLREFLNLPRLNRIECYDISNIQGRYATGSMAVFIDGLADKNEYRRFKIRTVKGADDTAMIKEILTRRLRHTEWKYPDLVVIDGGKAQISAVQSVMAEFDLVENIPVLALTKDAKHKGNHIFISTAPKKSVALKAIHPAAKNLILAIDAEAHRFAISYYRYLHRRSALA</sequence>
<dbReference type="SUPFAM" id="SSF82771">
    <property type="entry name" value="GIY-YIG endonuclease"/>
    <property type="match status" value="1"/>
</dbReference>
<dbReference type="AlphaFoldDB" id="A0A0G1L2K9"/>
<dbReference type="PROSITE" id="PS50151">
    <property type="entry name" value="UVR"/>
    <property type="match status" value="1"/>
</dbReference>
<dbReference type="Gene3D" id="4.10.860.10">
    <property type="entry name" value="UVR domain"/>
    <property type="match status" value="1"/>
</dbReference>
<dbReference type="InterPro" id="IPR050066">
    <property type="entry name" value="UvrABC_protein_C"/>
</dbReference>
<feature type="domain" description="UvrC family homology region profile" evidence="3">
    <location>
        <begin position="240"/>
        <end position="344"/>
    </location>
</feature>
<dbReference type="InterPro" id="IPR036876">
    <property type="entry name" value="UVR_dom_sf"/>
</dbReference>
<gene>
    <name evidence="4" type="ORF">UW90_C0010G0002</name>
</gene>
<feature type="domain" description="GIY-YIG" evidence="2">
    <location>
        <begin position="3"/>
        <end position="78"/>
    </location>
</feature>
<dbReference type="EMBL" id="LCKD01000010">
    <property type="protein sequence ID" value="KKT89955.1"/>
    <property type="molecule type" value="Genomic_DNA"/>
</dbReference>
<dbReference type="Pfam" id="PF01541">
    <property type="entry name" value="GIY-YIG"/>
    <property type="match status" value="1"/>
</dbReference>
<dbReference type="PATRIC" id="fig|1619026.3.peg.441"/>
<dbReference type="CDD" id="cd10434">
    <property type="entry name" value="GIY-YIG_UvrC_Cho"/>
    <property type="match status" value="1"/>
</dbReference>
<reference evidence="4 5" key="1">
    <citation type="journal article" date="2015" name="Nature">
        <title>rRNA introns, odd ribosomes, and small enigmatic genomes across a large radiation of phyla.</title>
        <authorList>
            <person name="Brown C.T."/>
            <person name="Hug L.A."/>
            <person name="Thomas B.C."/>
            <person name="Sharon I."/>
            <person name="Castelle C.J."/>
            <person name="Singh A."/>
            <person name="Wilkins M.J."/>
            <person name="Williams K.H."/>
            <person name="Banfield J.F."/>
        </authorList>
    </citation>
    <scope>NUCLEOTIDE SEQUENCE [LARGE SCALE GENOMIC DNA]</scope>
</reference>
<dbReference type="InterPro" id="IPR038476">
    <property type="entry name" value="UvrC_RNase_H_dom_sf"/>
</dbReference>
<dbReference type="Proteomes" id="UP000034368">
    <property type="component" value="Unassembled WGS sequence"/>
</dbReference>
<dbReference type="PANTHER" id="PTHR30562:SF1">
    <property type="entry name" value="UVRABC SYSTEM PROTEIN C"/>
    <property type="match status" value="1"/>
</dbReference>